<dbReference type="EMBL" id="JAQHXR010000004">
    <property type="protein sequence ID" value="MDA3969469.1"/>
    <property type="molecule type" value="Genomic_DNA"/>
</dbReference>
<dbReference type="NCBIfam" id="TIGR00652">
    <property type="entry name" value="DapF"/>
    <property type="match status" value="1"/>
</dbReference>
<dbReference type="Proteomes" id="UP001210261">
    <property type="component" value="Unassembled WGS sequence"/>
</dbReference>
<evidence type="ECO:0000256" key="5">
    <source>
        <dbReference type="ARBA" id="ARBA00023154"/>
    </source>
</evidence>
<comment type="function">
    <text evidence="8">Catalyzes the stereoinversion of LL-2,6-diaminopimelate (L,L-DAP) to meso-diaminopimelate (meso-DAP), a precursor of L-lysine and an essential component of the bacterial peptidoglycan.</text>
</comment>
<name>A0ABT4VFI9_9HELI</name>
<sequence length="249" mass="27932">MFFSKYSASGNDFIITHLFKHNVIPYSKLAQKICNRHEGIGADGLIVLKPHDSYDYEWEFYNQDGSVASMCGNGSRAAGAYAVSMNLTDKNHRFLSGAGVINIRVDNNMVESELGIANIIDKNILEANSSWWLIDTGVPHLVTFGDDIFELDSSVMSELRHKYNANVNVAKIECKYISIRTFERGVEGETLACGTGMAAMFYRLLLEGCAMNMQAFKPASKELVYLREDNKSLFLKGEVRKVCDFSYEI</sequence>
<evidence type="ECO:0000256" key="9">
    <source>
        <dbReference type="PROSITE-ProRule" id="PRU10125"/>
    </source>
</evidence>
<evidence type="ECO:0000256" key="8">
    <source>
        <dbReference type="HAMAP-Rule" id="MF_00197"/>
    </source>
</evidence>
<evidence type="ECO:0000256" key="4">
    <source>
        <dbReference type="ARBA" id="ARBA00022605"/>
    </source>
</evidence>
<dbReference type="PANTHER" id="PTHR31689:SF0">
    <property type="entry name" value="DIAMINOPIMELATE EPIMERASE"/>
    <property type="match status" value="1"/>
</dbReference>
<evidence type="ECO:0000256" key="7">
    <source>
        <dbReference type="ARBA" id="ARBA00051712"/>
    </source>
</evidence>
<comment type="subcellular location">
    <subcellularLocation>
        <location evidence="8">Cytoplasm</location>
    </subcellularLocation>
</comment>
<comment type="caution">
    <text evidence="10">The sequence shown here is derived from an EMBL/GenBank/DDBJ whole genome shotgun (WGS) entry which is preliminary data.</text>
</comment>
<evidence type="ECO:0000313" key="11">
    <source>
        <dbReference type="Proteomes" id="UP001210261"/>
    </source>
</evidence>
<keyword evidence="4 8" id="KW-0028">Amino-acid biosynthesis</keyword>
<dbReference type="PANTHER" id="PTHR31689">
    <property type="entry name" value="DIAMINOPIMELATE EPIMERASE, CHLOROPLASTIC"/>
    <property type="match status" value="1"/>
</dbReference>
<dbReference type="PROSITE" id="PS01326">
    <property type="entry name" value="DAP_EPIMERASE"/>
    <property type="match status" value="1"/>
</dbReference>
<feature type="active site" description="Proton donor" evidence="8">
    <location>
        <position position="71"/>
    </location>
</feature>
<dbReference type="InterPro" id="IPR018510">
    <property type="entry name" value="DAP_epimerase_AS"/>
</dbReference>
<organism evidence="10 11">
    <name type="scientific">Helicobacter ibis</name>
    <dbReference type="NCBI Taxonomy" id="2962633"/>
    <lineage>
        <taxon>Bacteria</taxon>
        <taxon>Pseudomonadati</taxon>
        <taxon>Campylobacterota</taxon>
        <taxon>Epsilonproteobacteria</taxon>
        <taxon>Campylobacterales</taxon>
        <taxon>Helicobacteraceae</taxon>
        <taxon>Helicobacter</taxon>
    </lineage>
</organism>
<comment type="catalytic activity">
    <reaction evidence="7 8">
        <text>(2S,6S)-2,6-diaminopimelate = meso-2,6-diaminopimelate</text>
        <dbReference type="Rhea" id="RHEA:15393"/>
        <dbReference type="ChEBI" id="CHEBI:57609"/>
        <dbReference type="ChEBI" id="CHEBI:57791"/>
        <dbReference type="EC" id="5.1.1.7"/>
    </reaction>
</comment>
<evidence type="ECO:0000256" key="1">
    <source>
        <dbReference type="ARBA" id="ARBA00005196"/>
    </source>
</evidence>
<dbReference type="SUPFAM" id="SSF54506">
    <property type="entry name" value="Diaminopimelate epimerase-like"/>
    <property type="match status" value="2"/>
</dbReference>
<feature type="binding site" evidence="8">
    <location>
        <begin position="194"/>
        <end position="195"/>
    </location>
    <ligand>
        <name>substrate</name>
    </ligand>
</feature>
<evidence type="ECO:0000256" key="2">
    <source>
        <dbReference type="ARBA" id="ARBA00010219"/>
    </source>
</evidence>
<feature type="active site" evidence="9">
    <location>
        <position position="71"/>
    </location>
</feature>
<dbReference type="HAMAP" id="MF_00197">
    <property type="entry name" value="DAP_epimerase"/>
    <property type="match status" value="1"/>
</dbReference>
<keyword evidence="6 8" id="KW-0413">Isomerase</keyword>
<feature type="binding site" evidence="8">
    <location>
        <begin position="183"/>
        <end position="184"/>
    </location>
    <ligand>
        <name>substrate</name>
    </ligand>
</feature>
<comment type="subunit">
    <text evidence="8">Homodimer.</text>
</comment>
<dbReference type="Gene3D" id="3.10.310.10">
    <property type="entry name" value="Diaminopimelate Epimerase, Chain A, domain 1"/>
    <property type="match status" value="2"/>
</dbReference>
<dbReference type="EC" id="5.1.1.7" evidence="3 8"/>
<dbReference type="InterPro" id="IPR001653">
    <property type="entry name" value="DAP_epimerase_DapF"/>
</dbReference>
<keyword evidence="11" id="KW-1185">Reference proteome</keyword>
<dbReference type="GO" id="GO:0008837">
    <property type="term" value="F:diaminopimelate epimerase activity"/>
    <property type="evidence" value="ECO:0007669"/>
    <property type="project" value="UniProtKB-EC"/>
</dbReference>
<feature type="binding site" evidence="8">
    <location>
        <position position="62"/>
    </location>
    <ligand>
        <name>substrate</name>
    </ligand>
</feature>
<comment type="similarity">
    <text evidence="2 8">Belongs to the diaminopimelate epimerase family.</text>
</comment>
<feature type="active site" description="Proton acceptor" evidence="8">
    <location>
        <position position="193"/>
    </location>
</feature>
<evidence type="ECO:0000313" key="10">
    <source>
        <dbReference type="EMBL" id="MDA3969469.1"/>
    </source>
</evidence>
<comment type="pathway">
    <text evidence="1 8">Amino-acid biosynthesis; L-lysine biosynthesis via DAP pathway; DL-2,6-diaminopimelate from LL-2,6-diaminopimelate: step 1/1.</text>
</comment>
<evidence type="ECO:0000256" key="6">
    <source>
        <dbReference type="ARBA" id="ARBA00023235"/>
    </source>
</evidence>
<gene>
    <name evidence="8 10" type="primary">dapF</name>
    <name evidence="10" type="ORF">PF021_07295</name>
</gene>
<feature type="site" description="Could be important to modulate the pK values of the two catalytic cysteine residues" evidence="8">
    <location>
        <position position="140"/>
    </location>
</feature>
<evidence type="ECO:0000256" key="3">
    <source>
        <dbReference type="ARBA" id="ARBA00013080"/>
    </source>
</evidence>
<feature type="binding site" evidence="8">
    <location>
        <begin position="72"/>
        <end position="73"/>
    </location>
    <ligand>
        <name>substrate</name>
    </ligand>
</feature>
<dbReference type="Pfam" id="PF01678">
    <property type="entry name" value="DAP_epimerase"/>
    <property type="match status" value="2"/>
</dbReference>
<feature type="binding site" evidence="8">
    <location>
        <position position="11"/>
    </location>
    <ligand>
        <name>substrate</name>
    </ligand>
</feature>
<keyword evidence="5 8" id="KW-0457">Lysine biosynthesis</keyword>
<dbReference type="RefSeq" id="WP_271021827.1">
    <property type="nucleotide sequence ID" value="NZ_JAQHXR010000004.1"/>
</dbReference>
<feature type="binding site" evidence="8">
    <location>
        <position position="166"/>
    </location>
    <ligand>
        <name>substrate</name>
    </ligand>
</feature>
<comment type="caution">
    <text evidence="8">Lacks conserved residue(s) required for the propagation of feature annotation.</text>
</comment>
<accession>A0ABT4VFI9</accession>
<keyword evidence="8" id="KW-0963">Cytoplasm</keyword>
<proteinExistence type="inferred from homology"/>
<reference evidence="10 11" key="1">
    <citation type="submission" date="2023-01" db="EMBL/GenBank/DDBJ databases">
        <title>Description of Helicobacter ibis sp. nov. isolated from faecal droppings of black-faced ibis (Theristicus melanopis).</title>
        <authorList>
            <person name="Lopez-Cantillo M."/>
            <person name="Vidal-Veuthey B."/>
            <person name="Mella A."/>
            <person name="De La Haba R."/>
            <person name="Collado L."/>
        </authorList>
    </citation>
    <scope>NUCLEOTIDE SEQUENCE [LARGE SCALE GENOMIC DNA]</scope>
    <source>
        <strain evidence="10 11">A82</strain>
    </source>
</reference>
<feature type="site" description="Could be important to modulate the pK values of the two catalytic cysteine residues" evidence="8">
    <location>
        <position position="183"/>
    </location>
</feature>
<protein>
    <recommendedName>
        <fullName evidence="3 8">Diaminopimelate epimerase</fullName>
        <shortName evidence="8">DAP epimerase</shortName>
        <ecNumber evidence="3 8">5.1.1.7</ecNumber>
    </recommendedName>
    <alternativeName>
        <fullName evidence="8">PLP-independent amino acid racemase</fullName>
    </alternativeName>
</protein>